<feature type="chain" id="PRO_5032574300" evidence="1">
    <location>
        <begin position="19"/>
        <end position="85"/>
    </location>
</feature>
<dbReference type="Proteomes" id="UP000596742">
    <property type="component" value="Unassembled WGS sequence"/>
</dbReference>
<protein>
    <submittedName>
        <fullName evidence="2">Uncharacterized protein</fullName>
    </submittedName>
</protein>
<name>A0A8B6C2Z6_MYTGA</name>
<feature type="signal peptide" evidence="1">
    <location>
        <begin position="1"/>
        <end position="18"/>
    </location>
</feature>
<sequence>MNHLTILLVFEILLLVQSNTLTCEPFGFCAISINETEFSCGENYENVTRADNLLDLKVFWSCVCGYRNLEYDLPESERDVLVFLL</sequence>
<dbReference type="EMBL" id="UYJE01001148">
    <property type="protein sequence ID" value="VDH99536.1"/>
    <property type="molecule type" value="Genomic_DNA"/>
</dbReference>
<evidence type="ECO:0000313" key="3">
    <source>
        <dbReference type="Proteomes" id="UP000596742"/>
    </source>
</evidence>
<evidence type="ECO:0000256" key="1">
    <source>
        <dbReference type="SAM" id="SignalP"/>
    </source>
</evidence>
<gene>
    <name evidence="2" type="ORF">MGAL_10B078240</name>
</gene>
<accession>A0A8B6C2Z6</accession>
<evidence type="ECO:0000313" key="2">
    <source>
        <dbReference type="EMBL" id="VDH99536.1"/>
    </source>
</evidence>
<organism evidence="2 3">
    <name type="scientific">Mytilus galloprovincialis</name>
    <name type="common">Mediterranean mussel</name>
    <dbReference type="NCBI Taxonomy" id="29158"/>
    <lineage>
        <taxon>Eukaryota</taxon>
        <taxon>Metazoa</taxon>
        <taxon>Spiralia</taxon>
        <taxon>Lophotrochozoa</taxon>
        <taxon>Mollusca</taxon>
        <taxon>Bivalvia</taxon>
        <taxon>Autobranchia</taxon>
        <taxon>Pteriomorphia</taxon>
        <taxon>Mytilida</taxon>
        <taxon>Mytiloidea</taxon>
        <taxon>Mytilidae</taxon>
        <taxon>Mytilinae</taxon>
        <taxon>Mytilus</taxon>
    </lineage>
</organism>
<dbReference type="AlphaFoldDB" id="A0A8B6C2Z6"/>
<keyword evidence="3" id="KW-1185">Reference proteome</keyword>
<proteinExistence type="predicted"/>
<reference evidence="2" key="1">
    <citation type="submission" date="2018-11" db="EMBL/GenBank/DDBJ databases">
        <authorList>
            <person name="Alioto T."/>
            <person name="Alioto T."/>
        </authorList>
    </citation>
    <scope>NUCLEOTIDE SEQUENCE</scope>
</reference>
<comment type="caution">
    <text evidence="2">The sequence shown here is derived from an EMBL/GenBank/DDBJ whole genome shotgun (WGS) entry which is preliminary data.</text>
</comment>
<feature type="non-terminal residue" evidence="2">
    <location>
        <position position="1"/>
    </location>
</feature>
<keyword evidence="1" id="KW-0732">Signal</keyword>